<protein>
    <submittedName>
        <fullName evidence="2">Uncharacterized protein</fullName>
    </submittedName>
</protein>
<keyword evidence="1" id="KW-0812">Transmembrane</keyword>
<keyword evidence="3" id="KW-1185">Reference proteome</keyword>
<sequence>MVILRNVVPCIIAGCFSLVGTIVALGGMAKLNDFCNAAANAPYYYSYYYSSQSYYPSALRSLSVKECSDMLSYFWWGITFGVVLSTVALIVALLGKAAHGTWNSTLQAFCAVCVSISMWNANALYPSHYYLGYGSSRDPFQVLIETLRVEAYIVFGGLVAQSIGLFALIIALGFASSYNINSVTSIPVTNEMANISPNSAAVDSAAVDS</sequence>
<organism evidence="2 3">
    <name type="scientific">Volvox africanus</name>
    <dbReference type="NCBI Taxonomy" id="51714"/>
    <lineage>
        <taxon>Eukaryota</taxon>
        <taxon>Viridiplantae</taxon>
        <taxon>Chlorophyta</taxon>
        <taxon>core chlorophytes</taxon>
        <taxon>Chlorophyceae</taxon>
        <taxon>CS clade</taxon>
        <taxon>Chlamydomonadales</taxon>
        <taxon>Volvocaceae</taxon>
        <taxon>Volvox</taxon>
    </lineage>
</organism>
<feature type="transmembrane region" description="Helical" evidence="1">
    <location>
        <begin position="106"/>
        <end position="131"/>
    </location>
</feature>
<comment type="caution">
    <text evidence="2">The sequence shown here is derived from an EMBL/GenBank/DDBJ whole genome shotgun (WGS) entry which is preliminary data.</text>
</comment>
<evidence type="ECO:0000313" key="3">
    <source>
        <dbReference type="Proteomes" id="UP000747399"/>
    </source>
</evidence>
<evidence type="ECO:0000313" key="2">
    <source>
        <dbReference type="EMBL" id="GIL56989.1"/>
    </source>
</evidence>
<keyword evidence="1" id="KW-0472">Membrane</keyword>
<evidence type="ECO:0000256" key="1">
    <source>
        <dbReference type="SAM" id="Phobius"/>
    </source>
</evidence>
<feature type="transmembrane region" description="Helical" evidence="1">
    <location>
        <begin position="7"/>
        <end position="29"/>
    </location>
</feature>
<reference evidence="2" key="1">
    <citation type="journal article" date="2021" name="Proc. Natl. Acad. Sci. U.S.A.">
        <title>Three genomes in the algal genus Volvox reveal the fate of a haploid sex-determining region after a transition to homothallism.</title>
        <authorList>
            <person name="Yamamoto K."/>
            <person name="Hamaji T."/>
            <person name="Kawai-Toyooka H."/>
            <person name="Matsuzaki R."/>
            <person name="Takahashi F."/>
            <person name="Nishimura Y."/>
            <person name="Kawachi M."/>
            <person name="Noguchi H."/>
            <person name="Minakuchi Y."/>
            <person name="Umen J.G."/>
            <person name="Toyoda A."/>
            <person name="Nozaki H."/>
        </authorList>
    </citation>
    <scope>NUCLEOTIDE SEQUENCE</scope>
    <source>
        <strain evidence="2">NIES-3780</strain>
    </source>
</reference>
<name>A0A8J4BE62_9CHLO</name>
<gene>
    <name evidence="2" type="ORF">Vafri_12251</name>
</gene>
<proteinExistence type="predicted"/>
<keyword evidence="1" id="KW-1133">Transmembrane helix</keyword>
<dbReference type="EMBL" id="BNCO01000026">
    <property type="protein sequence ID" value="GIL56989.1"/>
    <property type="molecule type" value="Genomic_DNA"/>
</dbReference>
<feature type="transmembrane region" description="Helical" evidence="1">
    <location>
        <begin position="73"/>
        <end position="94"/>
    </location>
</feature>
<dbReference type="Proteomes" id="UP000747399">
    <property type="component" value="Unassembled WGS sequence"/>
</dbReference>
<dbReference type="AlphaFoldDB" id="A0A8J4BE62"/>
<accession>A0A8J4BE62</accession>
<feature type="transmembrane region" description="Helical" evidence="1">
    <location>
        <begin position="151"/>
        <end position="175"/>
    </location>
</feature>